<dbReference type="EMBL" id="LGRX02000187">
    <property type="protein sequence ID" value="KAK3289262.1"/>
    <property type="molecule type" value="Genomic_DNA"/>
</dbReference>
<dbReference type="AlphaFoldDB" id="A0AAE0LL86"/>
<proteinExistence type="predicted"/>
<evidence type="ECO:0000313" key="3">
    <source>
        <dbReference type="Proteomes" id="UP001190700"/>
    </source>
</evidence>
<dbReference type="Proteomes" id="UP001190700">
    <property type="component" value="Unassembled WGS sequence"/>
</dbReference>
<sequence>MFMTTFFTIGMTGIVDFGVLGTDEWFTLPEGYHQISDYCARNFSKLSTAEADSMYAIACAQLHAWHRIDTNTNTHARTQHTHARTHAHTHTHTERSKGMTMRTRMGKPATIPSQDSVDVGRVDVGAAVAVAVAVGAEVDVGVG</sequence>
<feature type="compositionally biased region" description="Basic residues" evidence="1">
    <location>
        <begin position="78"/>
        <end position="90"/>
    </location>
</feature>
<gene>
    <name evidence="2" type="ORF">CYMTET_3300</name>
</gene>
<accession>A0AAE0LL86</accession>
<protein>
    <submittedName>
        <fullName evidence="2">Uncharacterized protein</fullName>
    </submittedName>
</protein>
<keyword evidence="3" id="KW-1185">Reference proteome</keyword>
<name>A0AAE0LL86_9CHLO</name>
<comment type="caution">
    <text evidence="2">The sequence shown here is derived from an EMBL/GenBank/DDBJ whole genome shotgun (WGS) entry which is preliminary data.</text>
</comment>
<reference evidence="2 3" key="1">
    <citation type="journal article" date="2015" name="Genome Biol. Evol.">
        <title>Comparative Genomics of a Bacterivorous Green Alga Reveals Evolutionary Causalities and Consequences of Phago-Mixotrophic Mode of Nutrition.</title>
        <authorList>
            <person name="Burns J.A."/>
            <person name="Paasch A."/>
            <person name="Narechania A."/>
            <person name="Kim E."/>
        </authorList>
    </citation>
    <scope>NUCLEOTIDE SEQUENCE [LARGE SCALE GENOMIC DNA]</scope>
    <source>
        <strain evidence="2 3">PLY_AMNH</strain>
    </source>
</reference>
<evidence type="ECO:0000256" key="1">
    <source>
        <dbReference type="SAM" id="MobiDB-lite"/>
    </source>
</evidence>
<organism evidence="2 3">
    <name type="scientific">Cymbomonas tetramitiformis</name>
    <dbReference type="NCBI Taxonomy" id="36881"/>
    <lineage>
        <taxon>Eukaryota</taxon>
        <taxon>Viridiplantae</taxon>
        <taxon>Chlorophyta</taxon>
        <taxon>Pyramimonadophyceae</taxon>
        <taxon>Pyramimonadales</taxon>
        <taxon>Pyramimonadaceae</taxon>
        <taxon>Cymbomonas</taxon>
    </lineage>
</organism>
<feature type="region of interest" description="Disordered" evidence="1">
    <location>
        <begin position="78"/>
        <end position="114"/>
    </location>
</feature>
<evidence type="ECO:0000313" key="2">
    <source>
        <dbReference type="EMBL" id="KAK3289262.1"/>
    </source>
</evidence>